<dbReference type="PANTHER" id="PTHR14237">
    <property type="entry name" value="MOLYBDOPTERIN COFACTOR SULFURASE MOSC"/>
    <property type="match status" value="1"/>
</dbReference>
<dbReference type="RefSeq" id="WP_081176672.1">
    <property type="nucleotide sequence ID" value="NZ_MSPX01000012.1"/>
</dbReference>
<feature type="domain" description="MOSC" evidence="1">
    <location>
        <begin position="114"/>
        <end position="268"/>
    </location>
</feature>
<dbReference type="SUPFAM" id="SSF50800">
    <property type="entry name" value="PK beta-barrel domain-like"/>
    <property type="match status" value="1"/>
</dbReference>
<comment type="caution">
    <text evidence="2">The sequence shown here is derived from an EMBL/GenBank/DDBJ whole genome shotgun (WGS) entry which is preliminary data.</text>
</comment>
<dbReference type="Proteomes" id="UP000192652">
    <property type="component" value="Unassembled WGS sequence"/>
</dbReference>
<proteinExistence type="predicted"/>
<evidence type="ECO:0000313" key="3">
    <source>
        <dbReference type="Proteomes" id="UP000192652"/>
    </source>
</evidence>
<name>A0ABX3PBS6_9HYPH</name>
<dbReference type="Pfam" id="PF03476">
    <property type="entry name" value="MOSC_N"/>
    <property type="match status" value="1"/>
</dbReference>
<keyword evidence="3" id="KW-1185">Reference proteome</keyword>
<evidence type="ECO:0000259" key="1">
    <source>
        <dbReference type="PROSITE" id="PS51340"/>
    </source>
</evidence>
<evidence type="ECO:0000313" key="2">
    <source>
        <dbReference type="EMBL" id="OQP85650.1"/>
    </source>
</evidence>
<dbReference type="InterPro" id="IPR005302">
    <property type="entry name" value="MoCF_Sase_C"/>
</dbReference>
<dbReference type="Pfam" id="PF03473">
    <property type="entry name" value="MOSC"/>
    <property type="match status" value="1"/>
</dbReference>
<dbReference type="InterPro" id="IPR005303">
    <property type="entry name" value="MOCOS_middle"/>
</dbReference>
<sequence length="283" mass="31139">MRLSALHVHPLKSARAVALAEAEVQPLGFTGDRRFMLVDTAGHLVSQRDLQALAQVTARLGAEGLVLEKDGERLIVRLDPVRRIEVKIWTSFVDVVLADAATNDALSRWFGQPLRLVYQDAQAERHVGAAWAGGPVPVSLADGYPVLLTTTGSLDALNRTLAEQRQPAVGMDRFRPNLVVDCAIPWDEDAWEAIEIGGIRFDLVKPCERCIMTTQDQMSGERIGGNPIQGLAVERMSADPRVRGVLFGWNLVPRGTGRIAVGDAVKILGRRGETWPMRRREAR</sequence>
<dbReference type="SUPFAM" id="SSF141673">
    <property type="entry name" value="MOSC N-terminal domain-like"/>
    <property type="match status" value="1"/>
</dbReference>
<gene>
    <name evidence="2" type="ORF">BTR14_14330</name>
</gene>
<accession>A0ABX3PBS6</accession>
<dbReference type="PANTHER" id="PTHR14237:SF19">
    <property type="entry name" value="MITOCHONDRIAL AMIDOXIME REDUCING COMPONENT 1"/>
    <property type="match status" value="1"/>
</dbReference>
<reference evidence="2 3" key="1">
    <citation type="journal article" date="2017" name="Antonie Van Leeuwenhoek">
        <title>Rhizobium rhizosphaerae sp. nov., a novel species isolated from rice rhizosphere.</title>
        <authorList>
            <person name="Zhao J.J."/>
            <person name="Zhang J."/>
            <person name="Zhang R.J."/>
            <person name="Zhang C.W."/>
            <person name="Yin H.Q."/>
            <person name="Zhang X.X."/>
        </authorList>
    </citation>
    <scope>NUCLEOTIDE SEQUENCE [LARGE SCALE GENOMIC DNA]</scope>
    <source>
        <strain evidence="2 3">RD15</strain>
    </source>
</reference>
<dbReference type="InterPro" id="IPR011037">
    <property type="entry name" value="Pyrv_Knase-like_insert_dom_sf"/>
</dbReference>
<organism evidence="2 3">
    <name type="scientific">Xaviernesmea rhizosphaerae</name>
    <dbReference type="NCBI Taxonomy" id="1672749"/>
    <lineage>
        <taxon>Bacteria</taxon>
        <taxon>Pseudomonadati</taxon>
        <taxon>Pseudomonadota</taxon>
        <taxon>Alphaproteobacteria</taxon>
        <taxon>Hyphomicrobiales</taxon>
        <taxon>Rhizobiaceae</taxon>
        <taxon>Rhizobium/Agrobacterium group</taxon>
        <taxon>Xaviernesmea</taxon>
    </lineage>
</organism>
<dbReference type="EMBL" id="MSPX01000012">
    <property type="protein sequence ID" value="OQP85650.1"/>
    <property type="molecule type" value="Genomic_DNA"/>
</dbReference>
<protein>
    <submittedName>
        <fullName evidence="2">MOSC domain-containing protein</fullName>
    </submittedName>
</protein>
<dbReference type="PROSITE" id="PS51340">
    <property type="entry name" value="MOSC"/>
    <property type="match status" value="1"/>
</dbReference>